<evidence type="ECO:0000256" key="3">
    <source>
        <dbReference type="ARBA" id="ARBA00022692"/>
    </source>
</evidence>
<organism evidence="7 8">
    <name type="scientific">Xylophilus ampelinus</name>
    <dbReference type="NCBI Taxonomy" id="54067"/>
    <lineage>
        <taxon>Bacteria</taxon>
        <taxon>Pseudomonadati</taxon>
        <taxon>Pseudomonadota</taxon>
        <taxon>Betaproteobacteria</taxon>
        <taxon>Burkholderiales</taxon>
        <taxon>Xylophilus</taxon>
    </lineage>
</organism>
<evidence type="ECO:0000256" key="4">
    <source>
        <dbReference type="ARBA" id="ARBA00022989"/>
    </source>
</evidence>
<evidence type="ECO:0000256" key="6">
    <source>
        <dbReference type="SAM" id="MobiDB-lite"/>
    </source>
</evidence>
<comment type="subcellular location">
    <subcellularLocation>
        <location evidence="1">Membrane</location>
        <topology evidence="1">Single-pass membrane protein</topology>
    </subcellularLocation>
</comment>
<comment type="similarity">
    <text evidence="2">Belongs to the LemA family.</text>
</comment>
<gene>
    <name evidence="7" type="ORF">DFQ15_10911</name>
</gene>
<evidence type="ECO:0000256" key="1">
    <source>
        <dbReference type="ARBA" id="ARBA00004167"/>
    </source>
</evidence>
<evidence type="ECO:0000256" key="5">
    <source>
        <dbReference type="ARBA" id="ARBA00023136"/>
    </source>
</evidence>
<evidence type="ECO:0000256" key="2">
    <source>
        <dbReference type="ARBA" id="ARBA00008854"/>
    </source>
</evidence>
<reference evidence="7 8" key="1">
    <citation type="submission" date="2018-06" db="EMBL/GenBank/DDBJ databases">
        <title>Genomic Encyclopedia of Type Strains, Phase III (KMG-III): the genomes of soil and plant-associated and newly described type strains.</title>
        <authorList>
            <person name="Whitman W."/>
        </authorList>
    </citation>
    <scope>NUCLEOTIDE SEQUENCE [LARGE SCALE GENOMIC DNA]</scope>
    <source>
        <strain evidence="7 8">CECT 7646</strain>
    </source>
</reference>
<evidence type="ECO:0000313" key="7">
    <source>
        <dbReference type="EMBL" id="PYE78099.1"/>
    </source>
</evidence>
<dbReference type="Proteomes" id="UP000247540">
    <property type="component" value="Unassembled WGS sequence"/>
</dbReference>
<feature type="region of interest" description="Disordered" evidence="6">
    <location>
        <begin position="57"/>
        <end position="88"/>
    </location>
</feature>
<dbReference type="RefSeq" id="WP_233504339.1">
    <property type="nucleotide sequence ID" value="NZ_JAMOFZ010000009.1"/>
</dbReference>
<dbReference type="Pfam" id="PF04011">
    <property type="entry name" value="LemA"/>
    <property type="match status" value="1"/>
</dbReference>
<comment type="caution">
    <text evidence="7">The sequence shown here is derived from an EMBL/GenBank/DDBJ whole genome shotgun (WGS) entry which is preliminary data.</text>
</comment>
<protein>
    <submittedName>
        <fullName evidence="7">LemA protein</fullName>
    </submittedName>
</protein>
<dbReference type="InterPro" id="IPR023353">
    <property type="entry name" value="LemA-like_dom_sf"/>
</dbReference>
<accession>A0A318SLS1</accession>
<dbReference type="AlphaFoldDB" id="A0A318SLS1"/>
<name>A0A318SLS1_9BURK</name>
<dbReference type="SUPFAM" id="SSF140478">
    <property type="entry name" value="LemA-like"/>
    <property type="match status" value="1"/>
</dbReference>
<evidence type="ECO:0000313" key="8">
    <source>
        <dbReference type="Proteomes" id="UP000247540"/>
    </source>
</evidence>
<keyword evidence="4" id="KW-1133">Transmembrane helix</keyword>
<dbReference type="GO" id="GO:0016020">
    <property type="term" value="C:membrane"/>
    <property type="evidence" value="ECO:0007669"/>
    <property type="project" value="UniProtKB-SubCell"/>
</dbReference>
<keyword evidence="5" id="KW-0472">Membrane</keyword>
<proteinExistence type="inferred from homology"/>
<sequence length="205" mass="22009">MFQSLWWWSVLAVGLFWSVGAHNRLVRLRGAVLQAFGALDTRMQAWVAMAQTPTAPVPAAAPADRAGRMPSGPEAAADAPPADAAPAPSLATQTLWSGTHAAALQLGNSLAASRAKPLDREAMAALTAAREVLLSAWRRLLREAPDFSATLHVGGIHVQWDQQETQVQLACDAFNLAVQRYNAALGKFPAALLAWLFRFQPARPI</sequence>
<dbReference type="EMBL" id="QJTC01000009">
    <property type="protein sequence ID" value="PYE78099.1"/>
    <property type="molecule type" value="Genomic_DNA"/>
</dbReference>
<dbReference type="Gene3D" id="1.20.1440.20">
    <property type="entry name" value="LemA-like domain"/>
    <property type="match status" value="1"/>
</dbReference>
<dbReference type="InterPro" id="IPR007156">
    <property type="entry name" value="MamQ_LemA"/>
</dbReference>
<keyword evidence="8" id="KW-1185">Reference proteome</keyword>
<keyword evidence="3" id="KW-0812">Transmembrane</keyword>